<dbReference type="SMART" id="SM01001">
    <property type="entry name" value="AIRC"/>
    <property type="match status" value="1"/>
</dbReference>
<evidence type="ECO:0000313" key="3">
    <source>
        <dbReference type="Proteomes" id="UP000594464"/>
    </source>
</evidence>
<dbReference type="Pfam" id="PF00731">
    <property type="entry name" value="AIRC"/>
    <property type="match status" value="1"/>
</dbReference>
<sequence length="252" mass="27058">MNIESLEELMQALYQQEISPKEAFKKIKNLPYENLGFAMVDHHRQIRTGMPEVIFCQGKSPDQTLSIIQRLYQAGADVLATRLSEQDYETIRQDLPEQAEYLRNARCLVIKKPTTKEAIGKICVVTAGTSDIAMAEEAAITAETYGSHVERIFDVGVAGIHRLFDNMEQIRSARVLVVAAGMDGALASVIGGLVEAPVIALPTSVGYGASFGGVSALLAMLNSCATGVAVVNIDNGFGAGSMAHRINVTGQS</sequence>
<dbReference type="EMBL" id="CP048620">
    <property type="protein sequence ID" value="QPJ65942.1"/>
    <property type="molecule type" value="Genomic_DNA"/>
</dbReference>
<evidence type="ECO:0000259" key="1">
    <source>
        <dbReference type="SMART" id="SM01001"/>
    </source>
</evidence>
<feature type="domain" description="PurE" evidence="1">
    <location>
        <begin position="120"/>
        <end position="252"/>
    </location>
</feature>
<dbReference type="Proteomes" id="UP000594464">
    <property type="component" value="Chromosome"/>
</dbReference>
<organism evidence="2 3">
    <name type="scientific">Candidatus Nitrohelix vancouverensis</name>
    <dbReference type="NCBI Taxonomy" id="2705534"/>
    <lineage>
        <taxon>Bacteria</taxon>
        <taxon>Pseudomonadati</taxon>
        <taxon>Nitrospinota/Tectimicrobiota group</taxon>
        <taxon>Nitrospinota</taxon>
        <taxon>Nitrospinia</taxon>
        <taxon>Nitrospinales</taxon>
        <taxon>Nitrospinaceae</taxon>
        <taxon>Candidatus Nitrohelix</taxon>
    </lineage>
</organism>
<dbReference type="GO" id="GO:0016787">
    <property type="term" value="F:hydrolase activity"/>
    <property type="evidence" value="ECO:0007669"/>
    <property type="project" value="InterPro"/>
</dbReference>
<dbReference type="KEGG" id="nva:G3M78_11280"/>
<dbReference type="Gene3D" id="3.40.50.1970">
    <property type="match status" value="1"/>
</dbReference>
<protein>
    <submittedName>
        <fullName evidence="2">Nickel pincer cofactor biosynthesis protein LarB</fullName>
    </submittedName>
</protein>
<dbReference type="GO" id="GO:0006189">
    <property type="term" value="P:'de novo' IMP biosynthetic process"/>
    <property type="evidence" value="ECO:0007669"/>
    <property type="project" value="InterPro"/>
</dbReference>
<dbReference type="InterPro" id="IPR000031">
    <property type="entry name" value="PurE_dom"/>
</dbReference>
<name>A0A7T0C3M9_9BACT</name>
<evidence type="ECO:0000313" key="2">
    <source>
        <dbReference type="EMBL" id="QPJ65942.1"/>
    </source>
</evidence>
<reference evidence="3" key="1">
    <citation type="submission" date="2020-02" db="EMBL/GenBank/DDBJ databases">
        <title>Genomic and physiological characterization of two novel Nitrospinaceae genera.</title>
        <authorList>
            <person name="Mueller A.J."/>
            <person name="Jung M.-Y."/>
            <person name="Strachan C.R."/>
            <person name="Herbold C.W."/>
            <person name="Kirkegaard R.H."/>
            <person name="Daims H."/>
        </authorList>
    </citation>
    <scope>NUCLEOTIDE SEQUENCE [LARGE SCALE GENOMIC DNA]</scope>
</reference>
<dbReference type="PANTHER" id="PTHR43064">
    <property type="entry name" value="PHOSPHORIBOSYLAMINOIMIDAZOLE CARBOXYLASE-RELATED"/>
    <property type="match status" value="1"/>
</dbReference>
<dbReference type="InterPro" id="IPR039476">
    <property type="entry name" value="P2CMN_synthase_LarB"/>
</dbReference>
<dbReference type="SUPFAM" id="SSF52255">
    <property type="entry name" value="N5-CAIR mutase (phosphoribosylaminoimidazole carboxylase, PurE)"/>
    <property type="match status" value="1"/>
</dbReference>
<proteinExistence type="predicted"/>
<accession>A0A7T0C3M9</accession>
<dbReference type="PANTHER" id="PTHR43064:SF1">
    <property type="entry name" value="SLL1489 PROTEIN"/>
    <property type="match status" value="1"/>
</dbReference>
<gene>
    <name evidence="2" type="primary">larB</name>
    <name evidence="2" type="ORF">G3M78_11280</name>
</gene>
<dbReference type="AlphaFoldDB" id="A0A7T0C3M9"/>
<dbReference type="NCBIfam" id="NF033503">
    <property type="entry name" value="LarB"/>
    <property type="match status" value="1"/>
</dbReference>